<accession>A0AAV9GDZ6</accession>
<dbReference type="Pfam" id="PF06985">
    <property type="entry name" value="HET"/>
    <property type="match status" value="1"/>
</dbReference>
<organism evidence="2 3">
    <name type="scientific">Podospora aff. communis PSN243</name>
    <dbReference type="NCBI Taxonomy" id="3040156"/>
    <lineage>
        <taxon>Eukaryota</taxon>
        <taxon>Fungi</taxon>
        <taxon>Dikarya</taxon>
        <taxon>Ascomycota</taxon>
        <taxon>Pezizomycotina</taxon>
        <taxon>Sordariomycetes</taxon>
        <taxon>Sordariomycetidae</taxon>
        <taxon>Sordariales</taxon>
        <taxon>Podosporaceae</taxon>
        <taxon>Podospora</taxon>
    </lineage>
</organism>
<protein>
    <submittedName>
        <fullName evidence="2">Heterokaryon incompatibility protein-domain-containing protein</fullName>
    </submittedName>
</protein>
<dbReference type="Proteomes" id="UP001321760">
    <property type="component" value="Unassembled WGS sequence"/>
</dbReference>
<dbReference type="PANTHER" id="PTHR10622">
    <property type="entry name" value="HET DOMAIN-CONTAINING PROTEIN"/>
    <property type="match status" value="1"/>
</dbReference>
<evidence type="ECO:0000313" key="2">
    <source>
        <dbReference type="EMBL" id="KAK4446175.1"/>
    </source>
</evidence>
<evidence type="ECO:0000259" key="1">
    <source>
        <dbReference type="Pfam" id="PF06985"/>
    </source>
</evidence>
<reference evidence="2" key="1">
    <citation type="journal article" date="2023" name="Mol. Phylogenet. Evol.">
        <title>Genome-scale phylogeny and comparative genomics of the fungal order Sordariales.</title>
        <authorList>
            <person name="Hensen N."/>
            <person name="Bonometti L."/>
            <person name="Westerberg I."/>
            <person name="Brannstrom I.O."/>
            <person name="Guillou S."/>
            <person name="Cros-Aarteil S."/>
            <person name="Calhoun S."/>
            <person name="Haridas S."/>
            <person name="Kuo A."/>
            <person name="Mondo S."/>
            <person name="Pangilinan J."/>
            <person name="Riley R."/>
            <person name="LaButti K."/>
            <person name="Andreopoulos B."/>
            <person name="Lipzen A."/>
            <person name="Chen C."/>
            <person name="Yan M."/>
            <person name="Daum C."/>
            <person name="Ng V."/>
            <person name="Clum A."/>
            <person name="Steindorff A."/>
            <person name="Ohm R.A."/>
            <person name="Martin F."/>
            <person name="Silar P."/>
            <person name="Natvig D.O."/>
            <person name="Lalanne C."/>
            <person name="Gautier V."/>
            <person name="Ament-Velasquez S.L."/>
            <person name="Kruys A."/>
            <person name="Hutchinson M.I."/>
            <person name="Powell A.J."/>
            <person name="Barry K."/>
            <person name="Miller A.N."/>
            <person name="Grigoriev I.V."/>
            <person name="Debuchy R."/>
            <person name="Gladieux P."/>
            <person name="Hiltunen Thoren M."/>
            <person name="Johannesson H."/>
        </authorList>
    </citation>
    <scope>NUCLEOTIDE SEQUENCE</scope>
    <source>
        <strain evidence="2">PSN243</strain>
    </source>
</reference>
<feature type="domain" description="Heterokaryon incompatibility" evidence="1">
    <location>
        <begin position="100"/>
        <end position="183"/>
    </location>
</feature>
<evidence type="ECO:0000313" key="3">
    <source>
        <dbReference type="Proteomes" id="UP001321760"/>
    </source>
</evidence>
<name>A0AAV9GDZ6_9PEZI</name>
<gene>
    <name evidence="2" type="ORF">QBC34DRAFT_470363</name>
</gene>
<dbReference type="EMBL" id="MU865959">
    <property type="protein sequence ID" value="KAK4446175.1"/>
    <property type="molecule type" value="Genomic_DNA"/>
</dbReference>
<sequence>MANPPGLNVSCYSSWVLLPLTVFISTRGRLDMKQAVAIESAAAALKRFSGALRKFGHLLCSFPFPSHNYSSPTVSRLNIMHLIDCKTLTLKWFSTKPPPYAILSHTWGADETTFAEFGSPTRNERSTGFRKIKASCDQAQQHSLDFVWVGTCCINKESSAELGEAINSMFKWYQDAAICYVYTLAG</sequence>
<dbReference type="PANTHER" id="PTHR10622:SF10">
    <property type="entry name" value="HET DOMAIN-CONTAINING PROTEIN"/>
    <property type="match status" value="1"/>
</dbReference>
<keyword evidence="3" id="KW-1185">Reference proteome</keyword>
<reference evidence="2" key="2">
    <citation type="submission" date="2023-05" db="EMBL/GenBank/DDBJ databases">
        <authorList>
            <consortium name="Lawrence Berkeley National Laboratory"/>
            <person name="Steindorff A."/>
            <person name="Hensen N."/>
            <person name="Bonometti L."/>
            <person name="Westerberg I."/>
            <person name="Brannstrom I.O."/>
            <person name="Guillou S."/>
            <person name="Cros-Aarteil S."/>
            <person name="Calhoun S."/>
            <person name="Haridas S."/>
            <person name="Kuo A."/>
            <person name="Mondo S."/>
            <person name="Pangilinan J."/>
            <person name="Riley R."/>
            <person name="Labutti K."/>
            <person name="Andreopoulos B."/>
            <person name="Lipzen A."/>
            <person name="Chen C."/>
            <person name="Yanf M."/>
            <person name="Daum C."/>
            <person name="Ng V."/>
            <person name="Clum A."/>
            <person name="Ohm R."/>
            <person name="Martin F."/>
            <person name="Silar P."/>
            <person name="Natvig D."/>
            <person name="Lalanne C."/>
            <person name="Gautier V."/>
            <person name="Ament-Velasquez S.L."/>
            <person name="Kruys A."/>
            <person name="Hutchinson M.I."/>
            <person name="Powell A.J."/>
            <person name="Barry K."/>
            <person name="Miller A.N."/>
            <person name="Grigoriev I.V."/>
            <person name="Debuchy R."/>
            <person name="Gladieux P."/>
            <person name="Thoren M.H."/>
            <person name="Johannesson H."/>
        </authorList>
    </citation>
    <scope>NUCLEOTIDE SEQUENCE</scope>
    <source>
        <strain evidence="2">PSN243</strain>
    </source>
</reference>
<dbReference type="InterPro" id="IPR010730">
    <property type="entry name" value="HET"/>
</dbReference>
<comment type="caution">
    <text evidence="2">The sequence shown here is derived from an EMBL/GenBank/DDBJ whole genome shotgun (WGS) entry which is preliminary data.</text>
</comment>
<proteinExistence type="predicted"/>
<dbReference type="AlphaFoldDB" id="A0AAV9GDZ6"/>